<evidence type="ECO:0000313" key="5">
    <source>
        <dbReference type="EMBL" id="KSW10411.1"/>
    </source>
</evidence>
<feature type="compositionally biased region" description="Basic and acidic residues" evidence="3">
    <location>
        <begin position="13"/>
        <end position="30"/>
    </location>
</feature>
<dbReference type="AlphaFoldDB" id="A0A0V8RQU5"/>
<gene>
    <name evidence="5" type="ORF">APY09_07825</name>
</gene>
<keyword evidence="4" id="KW-1133">Transmembrane helix</keyword>
<keyword evidence="4" id="KW-0472">Membrane</keyword>
<dbReference type="PANTHER" id="PTHR37313">
    <property type="entry name" value="UPF0749 PROTEIN RV1825"/>
    <property type="match status" value="1"/>
</dbReference>
<feature type="coiled-coil region" evidence="2">
    <location>
        <begin position="95"/>
        <end position="132"/>
    </location>
</feature>
<dbReference type="RefSeq" id="WP_060567299.1">
    <property type="nucleotide sequence ID" value="NZ_CP040006.1"/>
</dbReference>
<dbReference type="PANTHER" id="PTHR37313:SF2">
    <property type="entry name" value="UPF0749 PROTEIN YLXX"/>
    <property type="match status" value="1"/>
</dbReference>
<organism evidence="5 6">
    <name type="scientific">Schaalia odontolytica</name>
    <dbReference type="NCBI Taxonomy" id="1660"/>
    <lineage>
        <taxon>Bacteria</taxon>
        <taxon>Bacillati</taxon>
        <taxon>Actinomycetota</taxon>
        <taxon>Actinomycetes</taxon>
        <taxon>Actinomycetales</taxon>
        <taxon>Actinomycetaceae</taxon>
        <taxon>Schaalia</taxon>
    </lineage>
</organism>
<evidence type="ECO:0000256" key="3">
    <source>
        <dbReference type="SAM" id="MobiDB-lite"/>
    </source>
</evidence>
<comment type="similarity">
    <text evidence="1">Belongs to the UPF0749 family.</text>
</comment>
<keyword evidence="4" id="KW-0812">Transmembrane</keyword>
<dbReference type="Proteomes" id="UP000054686">
    <property type="component" value="Unassembled WGS sequence"/>
</dbReference>
<reference evidence="5 6" key="1">
    <citation type="submission" date="2015-10" db="EMBL/GenBank/DDBJ databases">
        <title>Draft Genome of Actinomyces odontolyticus subsp. actinosynbacter strain XH001.</title>
        <authorList>
            <person name="Mclean J.S."/>
            <person name="He X."/>
        </authorList>
    </citation>
    <scope>NUCLEOTIDE SEQUENCE [LARGE SCALE GENOMIC DNA]</scope>
    <source>
        <strain evidence="5 6">XH001</strain>
    </source>
</reference>
<evidence type="ECO:0000256" key="1">
    <source>
        <dbReference type="ARBA" id="ARBA00009108"/>
    </source>
</evidence>
<keyword evidence="2" id="KW-0175">Coiled coil</keyword>
<dbReference type="Pfam" id="PF05949">
    <property type="entry name" value="DUF881"/>
    <property type="match status" value="1"/>
</dbReference>
<dbReference type="InterPro" id="IPR010273">
    <property type="entry name" value="DUF881"/>
</dbReference>
<dbReference type="GO" id="GO:0005886">
    <property type="term" value="C:plasma membrane"/>
    <property type="evidence" value="ECO:0007669"/>
    <property type="project" value="TreeGrafter"/>
</dbReference>
<feature type="region of interest" description="Disordered" evidence="3">
    <location>
        <begin position="1"/>
        <end position="31"/>
    </location>
</feature>
<name>A0A0V8RQU5_9ACTO</name>
<proteinExistence type="inferred from homology"/>
<evidence type="ECO:0000256" key="2">
    <source>
        <dbReference type="SAM" id="Coils"/>
    </source>
</evidence>
<evidence type="ECO:0008006" key="7">
    <source>
        <dbReference type="Google" id="ProtNLM"/>
    </source>
</evidence>
<accession>A0A0V8RQU5</accession>
<comment type="caution">
    <text evidence="5">The sequence shown here is derived from an EMBL/GenBank/DDBJ whole genome shotgun (WGS) entry which is preliminary data.</text>
</comment>
<feature type="transmembrane region" description="Helical" evidence="4">
    <location>
        <begin position="42"/>
        <end position="65"/>
    </location>
</feature>
<dbReference type="OrthoDB" id="3211287at2"/>
<evidence type="ECO:0000313" key="6">
    <source>
        <dbReference type="Proteomes" id="UP000054686"/>
    </source>
</evidence>
<evidence type="ECO:0000256" key="4">
    <source>
        <dbReference type="SAM" id="Phobius"/>
    </source>
</evidence>
<sequence>MSEQSPETIPTAPERETAPRGHGVHREPHSGPRLWARARQAFFALPRGLHVVMLVIFMILGFALATQVRAQRSDPLEGLSEQDLVTVLDELGTQEQNLRTRRGELSSELDELRSAADEAQAREQAARKAETQAQIAAGTVPVHGPGVTVSVVDAGANLTSTQFVMTLGELRNAGAEVIELNGIRLSTRSSFTGQAGSIAVDGTPIESPYTWKVIGESQTIATALDIQAGSAAQMRAKGANVAITPSTDITIESIATPRPPQFATYQ</sequence>
<dbReference type="Gene3D" id="3.30.70.1880">
    <property type="entry name" value="Protein of unknown function DUF881"/>
    <property type="match status" value="1"/>
</dbReference>
<protein>
    <recommendedName>
        <fullName evidence="7">DUF881 domain-containing protein</fullName>
    </recommendedName>
</protein>
<dbReference type="EMBL" id="LLVT01000003">
    <property type="protein sequence ID" value="KSW10411.1"/>
    <property type="molecule type" value="Genomic_DNA"/>
</dbReference>